<gene>
    <name evidence="1" type="ORF">LTRI10_LOCUS41782</name>
</gene>
<dbReference type="EMBL" id="OZ034820">
    <property type="protein sequence ID" value="CAL1401739.1"/>
    <property type="molecule type" value="Genomic_DNA"/>
</dbReference>
<dbReference type="Proteomes" id="UP001497516">
    <property type="component" value="Chromosome 7"/>
</dbReference>
<proteinExistence type="predicted"/>
<reference evidence="1 2" key="1">
    <citation type="submission" date="2024-04" db="EMBL/GenBank/DDBJ databases">
        <authorList>
            <person name="Fracassetti M."/>
        </authorList>
    </citation>
    <scope>NUCLEOTIDE SEQUENCE [LARGE SCALE GENOMIC DNA]</scope>
</reference>
<evidence type="ECO:0000313" key="1">
    <source>
        <dbReference type="EMBL" id="CAL1401739.1"/>
    </source>
</evidence>
<protein>
    <submittedName>
        <fullName evidence="1">Uncharacterized protein</fullName>
    </submittedName>
</protein>
<accession>A0AAV2FUV9</accession>
<name>A0AAV2FUV9_9ROSI</name>
<evidence type="ECO:0000313" key="2">
    <source>
        <dbReference type="Proteomes" id="UP001497516"/>
    </source>
</evidence>
<organism evidence="1 2">
    <name type="scientific">Linum trigynum</name>
    <dbReference type="NCBI Taxonomy" id="586398"/>
    <lineage>
        <taxon>Eukaryota</taxon>
        <taxon>Viridiplantae</taxon>
        <taxon>Streptophyta</taxon>
        <taxon>Embryophyta</taxon>
        <taxon>Tracheophyta</taxon>
        <taxon>Spermatophyta</taxon>
        <taxon>Magnoliopsida</taxon>
        <taxon>eudicotyledons</taxon>
        <taxon>Gunneridae</taxon>
        <taxon>Pentapetalae</taxon>
        <taxon>rosids</taxon>
        <taxon>fabids</taxon>
        <taxon>Malpighiales</taxon>
        <taxon>Linaceae</taxon>
        <taxon>Linum</taxon>
    </lineage>
</organism>
<dbReference type="AlphaFoldDB" id="A0AAV2FUV9"/>
<keyword evidence="2" id="KW-1185">Reference proteome</keyword>
<sequence length="142" mass="15982">MHQDWRVDQSAMRLEVGPVSRCQQKGFVIVKDVPADRMRTKLDSAVSQVPKVHLETARQTGDQRTTEKSGGLLVALGKGPHQKRPQVQRVVWLHHRVHVIENALGELVRSSGIGECPLRMANRGGHLLEAWSARKTSKCRWP</sequence>